<evidence type="ECO:0008006" key="4">
    <source>
        <dbReference type="Google" id="ProtNLM"/>
    </source>
</evidence>
<organism evidence="2 3">
    <name type="scientific">Cystobacter fuscus (strain ATCC 25194 / DSM 2262 / NBRC 100088 / M29)</name>
    <dbReference type="NCBI Taxonomy" id="1242864"/>
    <lineage>
        <taxon>Bacteria</taxon>
        <taxon>Pseudomonadati</taxon>
        <taxon>Myxococcota</taxon>
        <taxon>Myxococcia</taxon>
        <taxon>Myxococcales</taxon>
        <taxon>Cystobacterineae</taxon>
        <taxon>Archangiaceae</taxon>
        <taxon>Cystobacter</taxon>
    </lineage>
</organism>
<dbReference type="Proteomes" id="UP000011682">
    <property type="component" value="Unassembled WGS sequence"/>
</dbReference>
<keyword evidence="3" id="KW-1185">Reference proteome</keyword>
<evidence type="ECO:0000313" key="2">
    <source>
        <dbReference type="EMBL" id="EPX63184.1"/>
    </source>
</evidence>
<evidence type="ECO:0000256" key="1">
    <source>
        <dbReference type="SAM" id="SignalP"/>
    </source>
</evidence>
<sequence>MEPMSMKRLMMVAALAVAQSGCVSAQEDAPVVFSNVLALSGSPGGSCAPDTAKFISQGSLDLAGGGNYQMAVRVRSTIPVARTVLVGETPTLVGGESVTLTEFVYRYEASPDLGLPEEERVATNAVVPAGTTSDNSYVPLTAFGPLALEKLRAAAPAYPGVSVISYIKARGRLGSTSNAESNEFSFPVQVFASDCESKPLTAGICNFGQDVRSACGPAPTTP</sequence>
<feature type="signal peptide" evidence="1">
    <location>
        <begin position="1"/>
        <end position="25"/>
    </location>
</feature>
<feature type="chain" id="PRO_5004555268" description="Lipoprotein" evidence="1">
    <location>
        <begin position="26"/>
        <end position="222"/>
    </location>
</feature>
<keyword evidence="1" id="KW-0732">Signal</keyword>
<accession>S9QPF8</accession>
<protein>
    <recommendedName>
        <fullName evidence="4">Lipoprotein</fullName>
    </recommendedName>
</protein>
<reference evidence="2" key="1">
    <citation type="submission" date="2013-05" db="EMBL/GenBank/DDBJ databases">
        <title>Genome assembly of Cystobacter fuscus DSM 2262.</title>
        <authorList>
            <person name="Sharma G."/>
            <person name="Khatri I."/>
            <person name="Kaur C."/>
            <person name="Mayilraj S."/>
            <person name="Subramanian S."/>
        </authorList>
    </citation>
    <scope>NUCLEOTIDE SEQUENCE [LARGE SCALE GENOMIC DNA]</scope>
    <source>
        <strain evidence="2">DSM 2262</strain>
    </source>
</reference>
<proteinExistence type="predicted"/>
<evidence type="ECO:0000313" key="3">
    <source>
        <dbReference type="Proteomes" id="UP000011682"/>
    </source>
</evidence>
<comment type="caution">
    <text evidence="2">The sequence shown here is derived from an EMBL/GenBank/DDBJ whole genome shotgun (WGS) entry which is preliminary data.</text>
</comment>
<dbReference type="AlphaFoldDB" id="S9QPF8"/>
<dbReference type="EMBL" id="ANAH02000006">
    <property type="protein sequence ID" value="EPX63184.1"/>
    <property type="molecule type" value="Genomic_DNA"/>
</dbReference>
<name>S9QPF8_CYSF2</name>
<gene>
    <name evidence="2" type="ORF">D187_006594</name>
</gene>